<evidence type="ECO:0000256" key="6">
    <source>
        <dbReference type="ARBA" id="ARBA00023136"/>
    </source>
</evidence>
<dbReference type="InterPro" id="IPR025713">
    <property type="entry name" value="MotB-like_N_dom"/>
</dbReference>
<keyword evidence="3" id="KW-1003">Cell membrane</keyword>
<keyword evidence="5 9" id="KW-1133">Transmembrane helix</keyword>
<evidence type="ECO:0000313" key="11">
    <source>
        <dbReference type="EMBL" id="PXV66076.1"/>
    </source>
</evidence>
<evidence type="ECO:0000256" key="2">
    <source>
        <dbReference type="ARBA" id="ARBA00008914"/>
    </source>
</evidence>
<keyword evidence="6 7" id="KW-0472">Membrane</keyword>
<sequence>MAKKHKHEEHQNHEAWAIPYGDLVTLLLAFFVVMYAVSSVNEGKYRVLADSLSVALGGPPRALKPVQIGDKPEKGTQNESLFNTVTLRGFEQERSGIRPDLPGARMGGDQAEPGGRSGEASSGTAAGMAEGQGGAELRRMADAVQQAMQDLIDRDLVIVRRSEQWLEIEINTDILFASGVAAVGTQAAPVLQRLADILAPFPNVLRIEGHTDDRPIATLAFPSNWELSAARAASVVHLFMQHGIDPARMTVVGLGEHHPVADNRTTEGRNRNRRVVVVVLGDENGQAAVAAAVPEPRSGGEVIVPAGTLKSLAGPAS</sequence>
<accession>A0A318E617</accession>
<evidence type="ECO:0000256" key="9">
    <source>
        <dbReference type="SAM" id="Phobius"/>
    </source>
</evidence>
<dbReference type="NCBIfam" id="NF006541">
    <property type="entry name" value="PRK09038.1"/>
    <property type="match status" value="1"/>
</dbReference>
<proteinExistence type="inferred from homology"/>
<dbReference type="SUPFAM" id="SSF103088">
    <property type="entry name" value="OmpA-like"/>
    <property type="match status" value="1"/>
</dbReference>
<keyword evidence="4 9" id="KW-0812">Transmembrane</keyword>
<dbReference type="PANTHER" id="PTHR30329">
    <property type="entry name" value="STATOR ELEMENT OF FLAGELLAR MOTOR COMPLEX"/>
    <property type="match status" value="1"/>
</dbReference>
<name>A0A318E617_9GAMM</name>
<dbReference type="PROSITE" id="PS51123">
    <property type="entry name" value="OMPA_2"/>
    <property type="match status" value="1"/>
</dbReference>
<evidence type="ECO:0000256" key="1">
    <source>
        <dbReference type="ARBA" id="ARBA00004162"/>
    </source>
</evidence>
<dbReference type="Pfam" id="PF00691">
    <property type="entry name" value="OmpA"/>
    <property type="match status" value="1"/>
</dbReference>
<evidence type="ECO:0000256" key="8">
    <source>
        <dbReference type="SAM" id="MobiDB-lite"/>
    </source>
</evidence>
<feature type="region of interest" description="Disordered" evidence="8">
    <location>
        <begin position="96"/>
        <end position="134"/>
    </location>
</feature>
<dbReference type="OrthoDB" id="9815217at2"/>
<dbReference type="Proteomes" id="UP000248330">
    <property type="component" value="Unassembled WGS sequence"/>
</dbReference>
<dbReference type="InterPro" id="IPR050330">
    <property type="entry name" value="Bact_OuterMem_StrucFunc"/>
</dbReference>
<dbReference type="InterPro" id="IPR006665">
    <property type="entry name" value="OmpA-like"/>
</dbReference>
<feature type="transmembrane region" description="Helical" evidence="9">
    <location>
        <begin position="20"/>
        <end position="37"/>
    </location>
</feature>
<dbReference type="Gene3D" id="3.30.1330.60">
    <property type="entry name" value="OmpA-like domain"/>
    <property type="match status" value="1"/>
</dbReference>
<evidence type="ECO:0000313" key="12">
    <source>
        <dbReference type="Proteomes" id="UP000248330"/>
    </source>
</evidence>
<comment type="similarity">
    <text evidence="2">Belongs to the MotB family.</text>
</comment>
<dbReference type="AlphaFoldDB" id="A0A318E617"/>
<evidence type="ECO:0000256" key="4">
    <source>
        <dbReference type="ARBA" id="ARBA00022692"/>
    </source>
</evidence>
<comment type="caution">
    <text evidence="11">The sequence shown here is derived from an EMBL/GenBank/DDBJ whole genome shotgun (WGS) entry which is preliminary data.</text>
</comment>
<evidence type="ECO:0000256" key="7">
    <source>
        <dbReference type="PROSITE-ProRule" id="PRU00473"/>
    </source>
</evidence>
<protein>
    <submittedName>
        <fullName evidence="11">Chemotaxis protein MotB</fullName>
    </submittedName>
</protein>
<dbReference type="InterPro" id="IPR036737">
    <property type="entry name" value="OmpA-like_sf"/>
</dbReference>
<keyword evidence="12" id="KW-1185">Reference proteome</keyword>
<evidence type="ECO:0000256" key="3">
    <source>
        <dbReference type="ARBA" id="ARBA00022475"/>
    </source>
</evidence>
<reference evidence="11 12" key="1">
    <citation type="submission" date="2018-04" db="EMBL/GenBank/DDBJ databases">
        <title>Genomic Encyclopedia of Type Strains, Phase IV (KMG-IV): sequencing the most valuable type-strain genomes for metagenomic binning, comparative biology and taxonomic classification.</title>
        <authorList>
            <person name="Goeker M."/>
        </authorList>
    </citation>
    <scope>NUCLEOTIDE SEQUENCE [LARGE SCALE GENOMIC DNA]</scope>
    <source>
        <strain evidence="11 12">DSM 104150</strain>
    </source>
</reference>
<feature type="domain" description="OmpA-like" evidence="10">
    <location>
        <begin position="163"/>
        <end position="283"/>
    </location>
</feature>
<dbReference type="Pfam" id="PF13677">
    <property type="entry name" value="MotB_plug"/>
    <property type="match status" value="1"/>
</dbReference>
<gene>
    <name evidence="11" type="ORF">C8D93_10848</name>
</gene>
<dbReference type="EMBL" id="QICN01000008">
    <property type="protein sequence ID" value="PXV66076.1"/>
    <property type="molecule type" value="Genomic_DNA"/>
</dbReference>
<evidence type="ECO:0000259" key="10">
    <source>
        <dbReference type="PROSITE" id="PS51123"/>
    </source>
</evidence>
<dbReference type="RefSeq" id="WP_110265851.1">
    <property type="nucleotide sequence ID" value="NZ_CAWNXA010000008.1"/>
</dbReference>
<evidence type="ECO:0000256" key="5">
    <source>
        <dbReference type="ARBA" id="ARBA00022989"/>
    </source>
</evidence>
<dbReference type="GO" id="GO:0005886">
    <property type="term" value="C:plasma membrane"/>
    <property type="evidence" value="ECO:0007669"/>
    <property type="project" value="UniProtKB-SubCell"/>
</dbReference>
<organism evidence="11 12">
    <name type="scientific">Sinimarinibacterium flocculans</name>
    <dbReference type="NCBI Taxonomy" id="985250"/>
    <lineage>
        <taxon>Bacteria</taxon>
        <taxon>Pseudomonadati</taxon>
        <taxon>Pseudomonadota</taxon>
        <taxon>Gammaproteobacteria</taxon>
        <taxon>Nevskiales</taxon>
        <taxon>Nevskiaceae</taxon>
        <taxon>Sinimarinibacterium</taxon>
    </lineage>
</organism>
<dbReference type="CDD" id="cd07185">
    <property type="entry name" value="OmpA_C-like"/>
    <property type="match status" value="1"/>
</dbReference>
<dbReference type="PANTHER" id="PTHR30329:SF20">
    <property type="entry name" value="EXPORTED PROTEIN"/>
    <property type="match status" value="1"/>
</dbReference>
<comment type="subcellular location">
    <subcellularLocation>
        <location evidence="1">Cell membrane</location>
        <topology evidence="1">Single-pass membrane protein</topology>
    </subcellularLocation>
</comment>